<feature type="compositionally biased region" description="Basic and acidic residues" evidence="4">
    <location>
        <begin position="143"/>
        <end position="155"/>
    </location>
</feature>
<dbReference type="SUPFAM" id="SSF46785">
    <property type="entry name" value="Winged helix' DNA-binding domain"/>
    <property type="match status" value="1"/>
</dbReference>
<evidence type="ECO:0000313" key="6">
    <source>
        <dbReference type="EMBL" id="SFH38201.1"/>
    </source>
</evidence>
<keyword evidence="1" id="KW-0805">Transcription regulation</keyword>
<dbReference type="Gene3D" id="1.10.10.10">
    <property type="entry name" value="Winged helix-like DNA-binding domain superfamily/Winged helix DNA-binding domain"/>
    <property type="match status" value="1"/>
</dbReference>
<organism evidence="6 7">
    <name type="scientific">Halorubrum aquaticum</name>
    <dbReference type="NCBI Taxonomy" id="387340"/>
    <lineage>
        <taxon>Archaea</taxon>
        <taxon>Methanobacteriati</taxon>
        <taxon>Methanobacteriota</taxon>
        <taxon>Stenosarchaea group</taxon>
        <taxon>Halobacteria</taxon>
        <taxon>Halobacteriales</taxon>
        <taxon>Haloferacaceae</taxon>
        <taxon>Halorubrum</taxon>
    </lineage>
</organism>
<keyword evidence="2" id="KW-0238">DNA-binding</keyword>
<dbReference type="SMART" id="SM00418">
    <property type="entry name" value="HTH_ARSR"/>
    <property type="match status" value="1"/>
</dbReference>
<dbReference type="CDD" id="cd00090">
    <property type="entry name" value="HTH_ARSR"/>
    <property type="match status" value="1"/>
</dbReference>
<dbReference type="InterPro" id="IPR001845">
    <property type="entry name" value="HTH_ArsR_DNA-bd_dom"/>
</dbReference>
<dbReference type="GO" id="GO:0003677">
    <property type="term" value="F:DNA binding"/>
    <property type="evidence" value="ECO:0007669"/>
    <property type="project" value="UniProtKB-KW"/>
</dbReference>
<dbReference type="PANTHER" id="PTHR43132:SF6">
    <property type="entry name" value="HTH-TYPE TRANSCRIPTIONAL REPRESSOR CZRA"/>
    <property type="match status" value="1"/>
</dbReference>
<feature type="compositionally biased region" description="Acidic residues" evidence="4">
    <location>
        <begin position="116"/>
        <end position="125"/>
    </location>
</feature>
<dbReference type="PANTHER" id="PTHR43132">
    <property type="entry name" value="ARSENICAL RESISTANCE OPERON REPRESSOR ARSR-RELATED"/>
    <property type="match status" value="1"/>
</dbReference>
<proteinExistence type="predicted"/>
<evidence type="ECO:0000256" key="4">
    <source>
        <dbReference type="SAM" id="MobiDB-lite"/>
    </source>
</evidence>
<evidence type="ECO:0000256" key="1">
    <source>
        <dbReference type="ARBA" id="ARBA00023015"/>
    </source>
</evidence>
<feature type="region of interest" description="Disordered" evidence="4">
    <location>
        <begin position="109"/>
        <end position="155"/>
    </location>
</feature>
<sequence>MASVFPHQPTVEHTPRERTDVVVDRDQQTDVLSVVSSEAAQEILSALREEPSTASDLAETVDRSLQNVSYHLRRLRGADLVTPVETWYSEKGTEMTVYALTAERIVVRFDDRGDDPGDEGDEDDGVNGNEGVNGDDESDGDGDDRRTPAERARCR</sequence>
<dbReference type="Proteomes" id="UP000323537">
    <property type="component" value="Unassembled WGS sequence"/>
</dbReference>
<protein>
    <submittedName>
        <fullName evidence="6">Helix-turn-helix domain-containing protein</fullName>
    </submittedName>
</protein>
<keyword evidence="3" id="KW-0804">Transcription</keyword>
<dbReference type="RefSeq" id="WP_149783353.1">
    <property type="nucleotide sequence ID" value="NZ_BAAADP010000005.1"/>
</dbReference>
<dbReference type="InterPro" id="IPR036390">
    <property type="entry name" value="WH_DNA-bd_sf"/>
</dbReference>
<reference evidence="6 7" key="1">
    <citation type="submission" date="2016-10" db="EMBL/GenBank/DDBJ databases">
        <authorList>
            <person name="Varghese N."/>
            <person name="Submissions S."/>
        </authorList>
    </citation>
    <scope>NUCLEOTIDE SEQUENCE [LARGE SCALE GENOMIC DNA]</scope>
    <source>
        <strain evidence="6 7">CGMCC 1.6377</strain>
    </source>
</reference>
<evidence type="ECO:0000256" key="3">
    <source>
        <dbReference type="ARBA" id="ARBA00023163"/>
    </source>
</evidence>
<dbReference type="InterPro" id="IPR036388">
    <property type="entry name" value="WH-like_DNA-bd_sf"/>
</dbReference>
<dbReference type="AlphaFoldDB" id="A0A1I2ZM90"/>
<dbReference type="GO" id="GO:0003700">
    <property type="term" value="F:DNA-binding transcription factor activity"/>
    <property type="evidence" value="ECO:0007669"/>
    <property type="project" value="InterPro"/>
</dbReference>
<evidence type="ECO:0000259" key="5">
    <source>
        <dbReference type="SMART" id="SM00418"/>
    </source>
</evidence>
<feature type="domain" description="HTH arsR-type" evidence="5">
    <location>
        <begin position="30"/>
        <end position="110"/>
    </location>
</feature>
<evidence type="ECO:0000256" key="2">
    <source>
        <dbReference type="ARBA" id="ARBA00023125"/>
    </source>
</evidence>
<keyword evidence="7" id="KW-1185">Reference proteome</keyword>
<dbReference type="OrthoDB" id="11368at2157"/>
<dbReference type="Pfam" id="PF12840">
    <property type="entry name" value="HTH_20"/>
    <property type="match status" value="1"/>
</dbReference>
<name>A0A1I2ZM90_9EURY</name>
<gene>
    <name evidence="6" type="ORF">SAMN04488066_102201</name>
</gene>
<evidence type="ECO:0000313" key="7">
    <source>
        <dbReference type="Proteomes" id="UP000323537"/>
    </source>
</evidence>
<dbReference type="InterPro" id="IPR051011">
    <property type="entry name" value="Metal_resp_trans_reg"/>
</dbReference>
<feature type="compositionally biased region" description="Acidic residues" evidence="4">
    <location>
        <begin position="133"/>
        <end position="142"/>
    </location>
</feature>
<accession>A0A1I2ZM90</accession>
<dbReference type="InterPro" id="IPR011991">
    <property type="entry name" value="ArsR-like_HTH"/>
</dbReference>
<dbReference type="EMBL" id="FOPZ01000002">
    <property type="protein sequence ID" value="SFH38201.1"/>
    <property type="molecule type" value="Genomic_DNA"/>
</dbReference>